<dbReference type="PRINTS" id="PR00773">
    <property type="entry name" value="GRPEPROTEIN"/>
</dbReference>
<dbReference type="EMBL" id="VSSQ01011629">
    <property type="protein sequence ID" value="MPM47305.1"/>
    <property type="molecule type" value="Genomic_DNA"/>
</dbReference>
<evidence type="ECO:0000256" key="7">
    <source>
        <dbReference type="SAM" id="MobiDB-lite"/>
    </source>
</evidence>
<keyword evidence="5" id="KW-0346">Stress response</keyword>
<comment type="subcellular location">
    <subcellularLocation>
        <location evidence="1">Cytoplasm</location>
    </subcellularLocation>
</comment>
<dbReference type="CDD" id="cd00446">
    <property type="entry name" value="GrpE"/>
    <property type="match status" value="1"/>
</dbReference>
<protein>
    <submittedName>
        <fullName evidence="8">Protein GrpE</fullName>
    </submittedName>
</protein>
<dbReference type="GO" id="GO:0042803">
    <property type="term" value="F:protein homodimerization activity"/>
    <property type="evidence" value="ECO:0007669"/>
    <property type="project" value="InterPro"/>
</dbReference>
<feature type="region of interest" description="Disordered" evidence="7">
    <location>
        <begin position="1"/>
        <end position="40"/>
    </location>
</feature>
<dbReference type="GO" id="GO:0006457">
    <property type="term" value="P:protein folding"/>
    <property type="evidence" value="ECO:0007669"/>
    <property type="project" value="InterPro"/>
</dbReference>
<comment type="caution">
    <text evidence="8">The sequence shown here is derived from an EMBL/GenBank/DDBJ whole genome shotgun (WGS) entry which is preliminary data.</text>
</comment>
<comment type="similarity">
    <text evidence="2">Belongs to the GrpE family.</text>
</comment>
<dbReference type="NCBIfam" id="NF010738">
    <property type="entry name" value="PRK14140.1"/>
    <property type="match status" value="1"/>
</dbReference>
<evidence type="ECO:0000256" key="1">
    <source>
        <dbReference type="ARBA" id="ARBA00004496"/>
    </source>
</evidence>
<dbReference type="GO" id="GO:0051087">
    <property type="term" value="F:protein-folding chaperone binding"/>
    <property type="evidence" value="ECO:0007669"/>
    <property type="project" value="InterPro"/>
</dbReference>
<dbReference type="PANTHER" id="PTHR21237:SF23">
    <property type="entry name" value="GRPE PROTEIN HOMOLOG, MITOCHONDRIAL"/>
    <property type="match status" value="1"/>
</dbReference>
<evidence type="ECO:0000256" key="4">
    <source>
        <dbReference type="ARBA" id="ARBA00022490"/>
    </source>
</evidence>
<name>A0A645A292_9ZZZZ</name>
<evidence type="ECO:0000256" key="6">
    <source>
        <dbReference type="ARBA" id="ARBA00023186"/>
    </source>
</evidence>
<evidence type="ECO:0000256" key="2">
    <source>
        <dbReference type="ARBA" id="ARBA00009054"/>
    </source>
</evidence>
<keyword evidence="6" id="KW-0143">Chaperone</keyword>
<dbReference type="Gene3D" id="3.90.20.20">
    <property type="match status" value="1"/>
</dbReference>
<dbReference type="InterPro" id="IPR000740">
    <property type="entry name" value="GrpE"/>
</dbReference>
<evidence type="ECO:0000256" key="5">
    <source>
        <dbReference type="ARBA" id="ARBA00023016"/>
    </source>
</evidence>
<keyword evidence="4" id="KW-0963">Cytoplasm</keyword>
<dbReference type="GO" id="GO:0005737">
    <property type="term" value="C:cytoplasm"/>
    <property type="evidence" value="ECO:0007669"/>
    <property type="project" value="UniProtKB-SubCell"/>
</dbReference>
<dbReference type="SUPFAM" id="SSF58014">
    <property type="entry name" value="Coiled-coil domain of nucleotide exchange factor GrpE"/>
    <property type="match status" value="1"/>
</dbReference>
<accession>A0A645A292</accession>
<dbReference type="PROSITE" id="PS01071">
    <property type="entry name" value="GRPE"/>
    <property type="match status" value="1"/>
</dbReference>
<dbReference type="HAMAP" id="MF_01151">
    <property type="entry name" value="GrpE"/>
    <property type="match status" value="1"/>
</dbReference>
<dbReference type="Pfam" id="PF01025">
    <property type="entry name" value="GrpE"/>
    <property type="match status" value="1"/>
</dbReference>
<dbReference type="SUPFAM" id="SSF51064">
    <property type="entry name" value="Head domain of nucleotide exchange factor GrpE"/>
    <property type="match status" value="1"/>
</dbReference>
<sequence length="189" mass="21921">MLQKQETQEVLEEIKQDNVEPVTTENVENKGDATEETQIPVPDERDQKIEELQIRVLRLQAYFDNFRRRTTKEQAQLSTFVTANVVEKFLKVLDSFERAEESMAKANDVESIRVGLEMIQRQLTQIFKELSVEEISAQGQKFDPSFHEAVMRGENTELEDDTIEAVFEKGYKLNDKVIRHSKVKVVSNN</sequence>
<organism evidence="8">
    <name type="scientific">bioreactor metagenome</name>
    <dbReference type="NCBI Taxonomy" id="1076179"/>
    <lineage>
        <taxon>unclassified sequences</taxon>
        <taxon>metagenomes</taxon>
        <taxon>ecological metagenomes</taxon>
    </lineage>
</organism>
<dbReference type="InterPro" id="IPR013805">
    <property type="entry name" value="GrpE_CC"/>
</dbReference>
<evidence type="ECO:0000256" key="3">
    <source>
        <dbReference type="ARBA" id="ARBA00011738"/>
    </source>
</evidence>
<gene>
    <name evidence="8" type="primary">grpE_28</name>
    <name evidence="8" type="ORF">SDC9_94014</name>
</gene>
<dbReference type="GO" id="GO:0000774">
    <property type="term" value="F:adenyl-nucleotide exchange factor activity"/>
    <property type="evidence" value="ECO:0007669"/>
    <property type="project" value="InterPro"/>
</dbReference>
<dbReference type="GO" id="GO:0051082">
    <property type="term" value="F:unfolded protein binding"/>
    <property type="evidence" value="ECO:0007669"/>
    <property type="project" value="TreeGrafter"/>
</dbReference>
<dbReference type="AlphaFoldDB" id="A0A645A292"/>
<dbReference type="FunFam" id="2.30.22.10:FF:000001">
    <property type="entry name" value="Protein GrpE"/>
    <property type="match status" value="1"/>
</dbReference>
<evidence type="ECO:0000313" key="8">
    <source>
        <dbReference type="EMBL" id="MPM47305.1"/>
    </source>
</evidence>
<dbReference type="Gene3D" id="2.30.22.10">
    <property type="entry name" value="Head domain of nucleotide exchange factor GrpE"/>
    <property type="match status" value="1"/>
</dbReference>
<comment type="subunit">
    <text evidence="3">Homodimer.</text>
</comment>
<proteinExistence type="inferred from homology"/>
<dbReference type="PANTHER" id="PTHR21237">
    <property type="entry name" value="GRPE PROTEIN"/>
    <property type="match status" value="1"/>
</dbReference>
<dbReference type="InterPro" id="IPR009012">
    <property type="entry name" value="GrpE_head"/>
</dbReference>
<reference evidence="8" key="1">
    <citation type="submission" date="2019-08" db="EMBL/GenBank/DDBJ databases">
        <authorList>
            <person name="Kucharzyk K."/>
            <person name="Murdoch R.W."/>
            <person name="Higgins S."/>
            <person name="Loffler F."/>
        </authorList>
    </citation>
    <scope>NUCLEOTIDE SEQUENCE</scope>
</reference>